<dbReference type="Pfam" id="PF12698">
    <property type="entry name" value="ABC2_membrane_3"/>
    <property type="match status" value="1"/>
</dbReference>
<dbReference type="PANTHER" id="PTHR30294:SF29">
    <property type="entry name" value="MULTIDRUG ABC TRANSPORTER PERMEASE YBHS-RELATED"/>
    <property type="match status" value="1"/>
</dbReference>
<evidence type="ECO:0000256" key="6">
    <source>
        <dbReference type="SAM" id="Phobius"/>
    </source>
</evidence>
<evidence type="ECO:0000256" key="1">
    <source>
        <dbReference type="ARBA" id="ARBA00004651"/>
    </source>
</evidence>
<dbReference type="AlphaFoldDB" id="A0A5J4G3D1"/>
<feature type="transmembrane region" description="Helical" evidence="6">
    <location>
        <begin position="180"/>
        <end position="201"/>
    </location>
</feature>
<dbReference type="SUPFAM" id="SSF53850">
    <property type="entry name" value="Periplasmic binding protein-like II"/>
    <property type="match status" value="1"/>
</dbReference>
<keyword evidence="5 6" id="KW-0472">Membrane</keyword>
<evidence type="ECO:0000256" key="4">
    <source>
        <dbReference type="ARBA" id="ARBA00022989"/>
    </source>
</evidence>
<gene>
    <name evidence="8" type="primary">natB</name>
    <name evidence="8" type="ORF">ULMS_23590</name>
</gene>
<keyword evidence="2" id="KW-1003">Cell membrane</keyword>
<feature type="transmembrane region" description="Helical" evidence="6">
    <location>
        <begin position="21"/>
        <end position="42"/>
    </location>
</feature>
<reference evidence="8 9" key="1">
    <citation type="submission" date="2019-08" db="EMBL/GenBank/DDBJ databases">
        <title>Ulvibacter marinistellae sp. nov., isolated from a starfish, Patiria pectinifera.</title>
        <authorList>
            <person name="Kawano K."/>
            <person name="Ushijima N."/>
            <person name="Kihara M."/>
            <person name="Itoh H."/>
        </authorList>
    </citation>
    <scope>NUCLEOTIDE SEQUENCE [LARGE SCALE GENOMIC DNA]</scope>
    <source>
        <strain evidence="8 9">KK4</strain>
    </source>
</reference>
<sequence>MNHLPLIIKREYINKVRNKSFIIMTFLSPLIFVGIFALVGYLSSVNNDKVRTISVLDESGMFASDFEDTDTQKFNILSGITLEEAKKLNEDSGNYGLLHIPKTLHITDLAKQTTFYSEESPSLSVISKIENNIEDKVNGAILKENNIDASRIEELRVIVETRQESFKGEETSKEGSFAKLIFGGAAGYLLFMFIIIYGNMIMRSVIEEKTSRIVEIIISSVKPIKLLLGKIIGTSLAGVTQFVAWVVLITILSTVVTLIFGIDPAAMQAQQQEMIAQGATGSPDMAMKIYSAYESLPLINLIIMFLLFFIGGYLLYASLYAAIGAAVDSETDTQQFMLPILMPLILAVYVGFFTVIENPHGIVAQIFSYIPFTSPVVMLMRIPFGVPIWQQIISVVILFATFMGIVWFAAKIYRVGILMYGKKPTYKELIKWLKY</sequence>
<feature type="transmembrane region" description="Helical" evidence="6">
    <location>
        <begin position="242"/>
        <end position="262"/>
    </location>
</feature>
<accession>A0A5J4G3D1</accession>
<dbReference type="GO" id="GO:0140359">
    <property type="term" value="F:ABC-type transporter activity"/>
    <property type="evidence" value="ECO:0007669"/>
    <property type="project" value="InterPro"/>
</dbReference>
<evidence type="ECO:0000313" key="8">
    <source>
        <dbReference type="EMBL" id="GEQ86851.1"/>
    </source>
</evidence>
<evidence type="ECO:0000259" key="7">
    <source>
        <dbReference type="Pfam" id="PF12698"/>
    </source>
</evidence>
<evidence type="ECO:0000256" key="2">
    <source>
        <dbReference type="ARBA" id="ARBA00022475"/>
    </source>
</evidence>
<feature type="transmembrane region" description="Helical" evidence="6">
    <location>
        <begin position="336"/>
        <end position="355"/>
    </location>
</feature>
<dbReference type="Proteomes" id="UP000326994">
    <property type="component" value="Unassembled WGS sequence"/>
</dbReference>
<keyword evidence="3 6" id="KW-0812">Transmembrane</keyword>
<evidence type="ECO:0000256" key="3">
    <source>
        <dbReference type="ARBA" id="ARBA00022692"/>
    </source>
</evidence>
<dbReference type="EMBL" id="BKCF01000004">
    <property type="protein sequence ID" value="GEQ86851.1"/>
    <property type="molecule type" value="Genomic_DNA"/>
</dbReference>
<organism evidence="8 9">
    <name type="scientific">Patiriisocius marinistellae</name>
    <dbReference type="NCBI Taxonomy" id="2494560"/>
    <lineage>
        <taxon>Bacteria</taxon>
        <taxon>Pseudomonadati</taxon>
        <taxon>Bacteroidota</taxon>
        <taxon>Flavobacteriia</taxon>
        <taxon>Flavobacteriales</taxon>
        <taxon>Flavobacteriaceae</taxon>
        <taxon>Patiriisocius</taxon>
    </lineage>
</organism>
<protein>
    <submittedName>
        <fullName evidence="8">ABC transporter permease</fullName>
    </submittedName>
</protein>
<dbReference type="RefSeq" id="WP_151894764.1">
    <property type="nucleotide sequence ID" value="NZ_BKCF01000004.1"/>
</dbReference>
<feature type="transmembrane region" description="Helical" evidence="6">
    <location>
        <begin position="362"/>
        <end position="382"/>
    </location>
</feature>
<dbReference type="GO" id="GO:0005886">
    <property type="term" value="C:plasma membrane"/>
    <property type="evidence" value="ECO:0007669"/>
    <property type="project" value="UniProtKB-SubCell"/>
</dbReference>
<feature type="transmembrane region" description="Helical" evidence="6">
    <location>
        <begin position="388"/>
        <end position="410"/>
    </location>
</feature>
<keyword evidence="9" id="KW-1185">Reference proteome</keyword>
<keyword evidence="4 6" id="KW-1133">Transmembrane helix</keyword>
<dbReference type="PANTHER" id="PTHR30294">
    <property type="entry name" value="MEMBRANE COMPONENT OF ABC TRANSPORTER YHHJ-RELATED"/>
    <property type="match status" value="1"/>
</dbReference>
<dbReference type="OrthoDB" id="9768837at2"/>
<feature type="domain" description="ABC-2 type transporter transmembrane" evidence="7">
    <location>
        <begin position="19"/>
        <end position="410"/>
    </location>
</feature>
<feature type="transmembrane region" description="Helical" evidence="6">
    <location>
        <begin position="295"/>
        <end position="316"/>
    </location>
</feature>
<evidence type="ECO:0000313" key="9">
    <source>
        <dbReference type="Proteomes" id="UP000326994"/>
    </source>
</evidence>
<dbReference type="InterPro" id="IPR013525">
    <property type="entry name" value="ABC2_TM"/>
</dbReference>
<comment type="caution">
    <text evidence="8">The sequence shown here is derived from an EMBL/GenBank/DDBJ whole genome shotgun (WGS) entry which is preliminary data.</text>
</comment>
<dbReference type="Gene3D" id="3.40.190.10">
    <property type="entry name" value="Periplasmic binding protein-like II"/>
    <property type="match status" value="1"/>
</dbReference>
<dbReference type="InterPro" id="IPR051449">
    <property type="entry name" value="ABC-2_transporter_component"/>
</dbReference>
<name>A0A5J4G3D1_9FLAO</name>
<comment type="subcellular location">
    <subcellularLocation>
        <location evidence="1">Cell membrane</location>
        <topology evidence="1">Multi-pass membrane protein</topology>
    </subcellularLocation>
</comment>
<proteinExistence type="predicted"/>
<evidence type="ECO:0000256" key="5">
    <source>
        <dbReference type="ARBA" id="ARBA00023136"/>
    </source>
</evidence>